<sequence length="914" mass="95229">MDPSTLQLPEKWEFVHDEHSGLRYYYNGNVGVSQWTPPAAAKTKDGRELTAEQIAELSFSPAATGDPAEAAPRGAESKQGSPVAQPGDSSPAVILEGPSEAAAGVASDGNPEEHGGVSSAIGAAAQAAATSECAGSTACFRHEATEPGKTGGETKPPSEGEVEAQSPVAVDDEPLGAADPLALARLPSTAAVIYRDSSGQAWVTLAEADRLKPLTRQMGLSLEGPAKLITTATATEVPAEPSSPLGAMSSEAGHFARAFDDSCDEGDDESPSDAEEEAPAIAEAEVPERLRFRAIIKLDGTVFYQSLFDRATSWELPPGGVVVERARQKPPAMPLMALRAVAKFKRLGKAAAQAKAAAKAAAVRRSISGWLHKTRDMTKGSAPRWRKRFVELDWDNKKLRYYSKDPSVTLQRYGVQEPQKGELDLTGARLVLTSSPPPGGPGKAGIEVLAGERRTFLSQPDDIGRREASLKLWMRVVQGAIDDTSASAADPTSPTAALQRRARSGARDKVAAMADAAFAFQAAAAHAVCHISWDGHRWIRVRASVRVGPRMLLLMPTEELGLEMQLPGATITTSVSLQGAIIESDSKLSGSSRNVVVSVTDAQDSARPVKLMLPQTLATATFLAAMEAVSELRPPRPDVLREVLGGDQGEGAVVQVEGWKTNSNGVGWRPRRIQLSLDGKFFRYLLPADAAAADSSELGDSLAKNVVELDGVEASELRVLAGTGHGSMPPAPLALRVVVKARVYTFCCATDEDFAELFSGFSLVAAAKAAKSPLAHLQAAAAAAAESSAAAPVDPDLAERETRAALGSVAALEEAVSAVDAARQLVAEAGRVISSAGSSRVVSPRGSATSAGSSTAEGSQIPTPTQTENPAFAIKALLATPSHPGKGASASATRSEAVAHGATAPLLEASTKIA</sequence>
<dbReference type="CDD" id="cd00201">
    <property type="entry name" value="WW"/>
    <property type="match status" value="1"/>
</dbReference>
<name>A0A5A8CT91_CAFRO</name>
<evidence type="ECO:0000313" key="4">
    <source>
        <dbReference type="EMBL" id="KAA0154991.1"/>
    </source>
</evidence>
<protein>
    <recommendedName>
        <fullName evidence="6">WW domain-containing protein</fullName>
    </recommendedName>
</protein>
<dbReference type="EMBL" id="VLTN01000009">
    <property type="protein sequence ID" value="KAA0154991.1"/>
    <property type="molecule type" value="Genomic_DNA"/>
</dbReference>
<accession>A0A5A8CT91</accession>
<evidence type="ECO:0000259" key="3">
    <source>
        <dbReference type="PROSITE" id="PS50020"/>
    </source>
</evidence>
<evidence type="ECO:0008006" key="6">
    <source>
        <dbReference type="Google" id="ProtNLM"/>
    </source>
</evidence>
<dbReference type="Proteomes" id="UP000323011">
    <property type="component" value="Unassembled WGS sequence"/>
</dbReference>
<dbReference type="SMART" id="SM00233">
    <property type="entry name" value="PH"/>
    <property type="match status" value="2"/>
</dbReference>
<feature type="compositionally biased region" description="Low complexity" evidence="1">
    <location>
        <begin position="846"/>
        <end position="859"/>
    </location>
</feature>
<dbReference type="Gene3D" id="2.20.70.10">
    <property type="match status" value="1"/>
</dbReference>
<proteinExistence type="predicted"/>
<evidence type="ECO:0000259" key="2">
    <source>
        <dbReference type="PROSITE" id="PS50003"/>
    </source>
</evidence>
<feature type="region of interest" description="Disordered" evidence="1">
    <location>
        <begin position="259"/>
        <end position="282"/>
    </location>
</feature>
<gene>
    <name evidence="4" type="ORF">FNF29_02135</name>
</gene>
<comment type="caution">
    <text evidence="4">The sequence shown here is derived from an EMBL/GenBank/DDBJ whole genome shotgun (WGS) entry which is preliminary data.</text>
</comment>
<dbReference type="AlphaFoldDB" id="A0A5A8CT91"/>
<evidence type="ECO:0000256" key="1">
    <source>
        <dbReference type="SAM" id="MobiDB-lite"/>
    </source>
</evidence>
<dbReference type="InterPro" id="IPR036020">
    <property type="entry name" value="WW_dom_sf"/>
</dbReference>
<dbReference type="SUPFAM" id="SSF51045">
    <property type="entry name" value="WW domain"/>
    <property type="match status" value="1"/>
</dbReference>
<feature type="region of interest" description="Disordered" evidence="1">
    <location>
        <begin position="144"/>
        <end position="166"/>
    </location>
</feature>
<evidence type="ECO:0000313" key="5">
    <source>
        <dbReference type="Proteomes" id="UP000323011"/>
    </source>
</evidence>
<dbReference type="PROSITE" id="PS50020">
    <property type="entry name" value="WW_DOMAIN_2"/>
    <property type="match status" value="1"/>
</dbReference>
<dbReference type="SUPFAM" id="SSF50729">
    <property type="entry name" value="PH domain-like"/>
    <property type="match status" value="1"/>
</dbReference>
<feature type="domain" description="PH" evidence="2">
    <location>
        <begin position="364"/>
        <end position="482"/>
    </location>
</feature>
<dbReference type="PROSITE" id="PS01159">
    <property type="entry name" value="WW_DOMAIN_1"/>
    <property type="match status" value="1"/>
</dbReference>
<reference evidence="4 5" key="1">
    <citation type="submission" date="2019-07" db="EMBL/GenBank/DDBJ databases">
        <title>Genomes of Cafeteria roenbergensis.</title>
        <authorList>
            <person name="Fischer M.G."/>
            <person name="Hackl T."/>
            <person name="Roman M."/>
        </authorList>
    </citation>
    <scope>NUCLEOTIDE SEQUENCE [LARGE SCALE GENOMIC DNA]</scope>
    <source>
        <strain evidence="4 5">BVI</strain>
    </source>
</reference>
<feature type="domain" description="WW" evidence="3">
    <location>
        <begin position="6"/>
        <end position="40"/>
    </location>
</feature>
<dbReference type="InterPro" id="IPR001849">
    <property type="entry name" value="PH_domain"/>
</dbReference>
<feature type="compositionally biased region" description="Acidic residues" evidence="1">
    <location>
        <begin position="261"/>
        <end position="278"/>
    </location>
</feature>
<organism evidence="4 5">
    <name type="scientific">Cafeteria roenbergensis</name>
    <name type="common">Marine flagellate</name>
    <dbReference type="NCBI Taxonomy" id="33653"/>
    <lineage>
        <taxon>Eukaryota</taxon>
        <taxon>Sar</taxon>
        <taxon>Stramenopiles</taxon>
        <taxon>Bigyra</taxon>
        <taxon>Opalozoa</taxon>
        <taxon>Bicosoecida</taxon>
        <taxon>Cafeteriaceae</taxon>
        <taxon>Cafeteria</taxon>
    </lineage>
</organism>
<feature type="region of interest" description="Disordered" evidence="1">
    <location>
        <begin position="838"/>
        <end position="866"/>
    </location>
</feature>
<dbReference type="SMART" id="SM00456">
    <property type="entry name" value="WW"/>
    <property type="match status" value="1"/>
</dbReference>
<dbReference type="PROSITE" id="PS50003">
    <property type="entry name" value="PH_DOMAIN"/>
    <property type="match status" value="1"/>
</dbReference>
<dbReference type="Gene3D" id="2.30.29.30">
    <property type="entry name" value="Pleckstrin-homology domain (PH domain)/Phosphotyrosine-binding domain (PTB)"/>
    <property type="match status" value="1"/>
</dbReference>
<feature type="region of interest" description="Disordered" evidence="1">
    <location>
        <begin position="57"/>
        <end position="94"/>
    </location>
</feature>
<keyword evidence="5" id="KW-1185">Reference proteome</keyword>
<dbReference type="InterPro" id="IPR001202">
    <property type="entry name" value="WW_dom"/>
</dbReference>
<dbReference type="InterPro" id="IPR011993">
    <property type="entry name" value="PH-like_dom_sf"/>
</dbReference>